<feature type="region of interest" description="Disordered" evidence="1">
    <location>
        <begin position="292"/>
        <end position="370"/>
    </location>
</feature>
<dbReference type="eggNOG" id="ENOG502S67X">
    <property type="taxonomic scope" value="Eukaryota"/>
</dbReference>
<evidence type="ECO:0000256" key="1">
    <source>
        <dbReference type="SAM" id="MobiDB-lite"/>
    </source>
</evidence>
<feature type="region of interest" description="Disordered" evidence="1">
    <location>
        <begin position="256"/>
        <end position="280"/>
    </location>
</feature>
<feature type="compositionally biased region" description="Polar residues" evidence="1">
    <location>
        <begin position="258"/>
        <end position="280"/>
    </location>
</feature>
<dbReference type="Proteomes" id="UP000760494">
    <property type="component" value="Unassembled WGS sequence"/>
</dbReference>
<dbReference type="EMBL" id="CABFJX010000013">
    <property type="protein sequence ID" value="VTT57935.1"/>
    <property type="molecule type" value="Genomic_DNA"/>
</dbReference>
<reference evidence="3" key="1">
    <citation type="submission" date="2019-05" db="EMBL/GenBank/DDBJ databases">
        <authorList>
            <person name="Piombo E."/>
        </authorList>
    </citation>
    <scope>NUCLEOTIDE SEQUENCE</scope>
    <source>
        <strain evidence="3">C2S</strain>
    </source>
</reference>
<comment type="caution">
    <text evidence="3">The sequence shown here is derived from an EMBL/GenBank/DDBJ whole genome shotgun (WGS) entry which is preliminary data.</text>
</comment>
<proteinExistence type="predicted"/>
<evidence type="ECO:0000256" key="2">
    <source>
        <dbReference type="SAM" id="Phobius"/>
    </source>
</evidence>
<accession>A0A0I9Z641</accession>
<keyword evidence="2" id="KW-1133">Transmembrane helix</keyword>
<protein>
    <recommendedName>
        <fullName evidence="5">Integral membrane protein</fullName>
    </recommendedName>
</protein>
<dbReference type="AlphaFoldDB" id="A0A0I9Z641"/>
<gene>
    <name evidence="3" type="ORF">C2S_3568</name>
</gene>
<name>A0A0I9Z641_FUSFU</name>
<dbReference type="OrthoDB" id="3205825at2759"/>
<organism evidence="3 4">
    <name type="scientific">Fusarium fujikuroi</name>
    <name type="common">Bakanae and foot rot disease fungus</name>
    <name type="synonym">Gibberella fujikuroi</name>
    <dbReference type="NCBI Taxonomy" id="5127"/>
    <lineage>
        <taxon>Eukaryota</taxon>
        <taxon>Fungi</taxon>
        <taxon>Dikarya</taxon>
        <taxon>Ascomycota</taxon>
        <taxon>Pezizomycotina</taxon>
        <taxon>Sordariomycetes</taxon>
        <taxon>Hypocreomycetidae</taxon>
        <taxon>Hypocreales</taxon>
        <taxon>Nectriaceae</taxon>
        <taxon>Fusarium</taxon>
        <taxon>Fusarium fujikuroi species complex</taxon>
    </lineage>
</organism>
<keyword evidence="2" id="KW-0812">Transmembrane</keyword>
<evidence type="ECO:0008006" key="5">
    <source>
        <dbReference type="Google" id="ProtNLM"/>
    </source>
</evidence>
<evidence type="ECO:0000313" key="3">
    <source>
        <dbReference type="EMBL" id="VTT57935.1"/>
    </source>
</evidence>
<dbReference type="PANTHER" id="PTHR35179:SF1">
    <property type="entry name" value="INTEGRAL MEMBRANE PROTEIN"/>
    <property type="match status" value="1"/>
</dbReference>
<keyword evidence="2" id="KW-0472">Membrane</keyword>
<sequence>MSATTSDIKIASIAMGFTLGFGLLTVWEAWKQTRRNRNPLRSSYIYMLWGEILANIIIAIIGWIFLDGIIGPTVPVLFFILFFWVFEVQLLMQIIVNRISIIAEHRSTIFKLKWGTAITITLINIAVFVIWIPAHTVPPVSQTFVRINEVWDRISKVLILLVDAGLNWYFLRTVKKRLVEQHRLKKYEPLVGFNAKLMVISILMDGMLIGLMSLPNQVVYIQFHPVAYMVKLNIEMSMAKLITRLAKGENADDYYPSMSHSGHHQSNNQRTNDAPWTQGNNVQLTHRSKVVAGDSDEDLSGTMGRHNGGPGIHRRTEFEVTVETKPQKNPFREGTDSGDELPLTSNTGHPKQMMVEEVGRNPSMSSSRRS</sequence>
<feature type="transmembrane region" description="Helical" evidence="2">
    <location>
        <begin position="12"/>
        <end position="30"/>
    </location>
</feature>
<feature type="transmembrane region" description="Helical" evidence="2">
    <location>
        <begin position="42"/>
        <end position="66"/>
    </location>
</feature>
<feature type="transmembrane region" description="Helical" evidence="2">
    <location>
        <begin position="191"/>
        <end position="214"/>
    </location>
</feature>
<feature type="transmembrane region" description="Helical" evidence="2">
    <location>
        <begin position="72"/>
        <end position="91"/>
    </location>
</feature>
<feature type="transmembrane region" description="Helical" evidence="2">
    <location>
        <begin position="112"/>
        <end position="134"/>
    </location>
</feature>
<dbReference type="PANTHER" id="PTHR35179">
    <property type="entry name" value="PROTEIN CBG02620"/>
    <property type="match status" value="1"/>
</dbReference>
<feature type="transmembrane region" description="Helical" evidence="2">
    <location>
        <begin position="154"/>
        <end position="171"/>
    </location>
</feature>
<evidence type="ECO:0000313" key="4">
    <source>
        <dbReference type="Proteomes" id="UP000760494"/>
    </source>
</evidence>